<reference evidence="9" key="2">
    <citation type="journal article" date="2016" name="Genome Announc.">
        <title>Draft Genome Sequences of Two Novel Amoeba-Resistant Intranuclear Bacteria, 'Candidatus Berkiella cookevillensis' and 'Candidatus Berkiella aquae'.</title>
        <authorList>
            <person name="Mehari Y.T."/>
            <person name="Arivett B.A."/>
            <person name="Farone A.L."/>
            <person name="Gunderson J.H."/>
            <person name="Farone M.B."/>
        </authorList>
    </citation>
    <scope>NUCLEOTIDE SEQUENCE</scope>
    <source>
        <strain evidence="9">HT99</strain>
    </source>
</reference>
<feature type="transmembrane region" description="Helical" evidence="7">
    <location>
        <begin position="334"/>
        <end position="354"/>
    </location>
</feature>
<proteinExistence type="predicted"/>
<dbReference type="AlphaFoldDB" id="A0A0Q9YTU2"/>
<feature type="transmembrane region" description="Helical" evidence="7">
    <location>
        <begin position="201"/>
        <end position="222"/>
    </location>
</feature>
<keyword evidence="5 7" id="KW-1133">Transmembrane helix</keyword>
<dbReference type="STRING" id="295108.HT99x_02606"/>
<dbReference type="EMBL" id="LKAJ02000001">
    <property type="protein sequence ID" value="MCS5712277.1"/>
    <property type="molecule type" value="Genomic_DNA"/>
</dbReference>
<feature type="transmembrane region" description="Helical" evidence="7">
    <location>
        <begin position="360"/>
        <end position="384"/>
    </location>
</feature>
<feature type="transmembrane region" description="Helical" evidence="7">
    <location>
        <begin position="151"/>
        <end position="177"/>
    </location>
</feature>
<evidence type="ECO:0000256" key="6">
    <source>
        <dbReference type="ARBA" id="ARBA00023136"/>
    </source>
</evidence>
<dbReference type="EMBL" id="LKAJ01000013">
    <property type="protein sequence ID" value="KRG20356.1"/>
    <property type="molecule type" value="Genomic_DNA"/>
</dbReference>
<evidence type="ECO:0000313" key="10">
    <source>
        <dbReference type="Proteomes" id="UP000051497"/>
    </source>
</evidence>
<dbReference type="Proteomes" id="UP000051497">
    <property type="component" value="Unassembled WGS sequence"/>
</dbReference>
<evidence type="ECO:0000256" key="4">
    <source>
        <dbReference type="ARBA" id="ARBA00022692"/>
    </source>
</evidence>
<dbReference type="InterPro" id="IPR002293">
    <property type="entry name" value="AA/rel_permease1"/>
</dbReference>
<evidence type="ECO:0000256" key="1">
    <source>
        <dbReference type="ARBA" id="ARBA00004651"/>
    </source>
</evidence>
<reference evidence="9" key="3">
    <citation type="submission" date="2021-06" db="EMBL/GenBank/DDBJ databases">
        <title>Genomic Description and Analysis of Intracellular Bacteria, Candidatus Berkiella cookevillensis and Candidatus Berkiella aquae.</title>
        <authorList>
            <person name="Kidane D.T."/>
            <person name="Mehari Y.T."/>
            <person name="Rice F.C."/>
            <person name="Arivett B.A."/>
            <person name="Farone A.L."/>
            <person name="Berk S.G."/>
            <person name="Farone M.B."/>
        </authorList>
    </citation>
    <scope>NUCLEOTIDE SEQUENCE</scope>
    <source>
        <strain evidence="9">HT99</strain>
    </source>
</reference>
<dbReference type="Pfam" id="PF13520">
    <property type="entry name" value="AA_permease_2"/>
    <property type="match status" value="1"/>
</dbReference>
<dbReference type="GO" id="GO:0022857">
    <property type="term" value="F:transmembrane transporter activity"/>
    <property type="evidence" value="ECO:0007669"/>
    <property type="project" value="InterPro"/>
</dbReference>
<organism evidence="8">
    <name type="scientific">Candidatus Berkiella aquae</name>
    <dbReference type="NCBI Taxonomy" id="295108"/>
    <lineage>
        <taxon>Bacteria</taxon>
        <taxon>Pseudomonadati</taxon>
        <taxon>Pseudomonadota</taxon>
        <taxon>Gammaproteobacteria</taxon>
        <taxon>Candidatus Berkiellales</taxon>
        <taxon>Candidatus Berkiellaceae</taxon>
        <taxon>Candidatus Berkiella</taxon>
    </lineage>
</organism>
<gene>
    <name evidence="8" type="primary">gadC_3</name>
    <name evidence="9" type="ORF">HT99x_012615</name>
    <name evidence="8" type="ORF">HT99x_02606</name>
</gene>
<feature type="transmembrane region" description="Helical" evidence="7">
    <location>
        <begin position="234"/>
        <end position="258"/>
    </location>
</feature>
<reference evidence="8" key="1">
    <citation type="submission" date="2015-09" db="EMBL/GenBank/DDBJ databases">
        <title>Draft Genome Sequences of Two Novel Amoeba-resistant Intranuclear Bacteria, Candidatus Berkiella cookevillensis and Candidatus Berkiella aquae.</title>
        <authorList>
            <person name="Mehari Y.T."/>
            <person name="Arivett B.A."/>
            <person name="Farone A.L."/>
            <person name="Gunderson J.H."/>
            <person name="Farone M.B."/>
        </authorList>
    </citation>
    <scope>NUCLEOTIDE SEQUENCE [LARGE SCALE GENOMIC DNA]</scope>
    <source>
        <strain evidence="8">HT99</strain>
    </source>
</reference>
<evidence type="ECO:0000256" key="5">
    <source>
        <dbReference type="ARBA" id="ARBA00022989"/>
    </source>
</evidence>
<comment type="subcellular location">
    <subcellularLocation>
        <location evidence="1">Cell membrane</location>
        <topology evidence="1">Multi-pass membrane protein</topology>
    </subcellularLocation>
</comment>
<keyword evidence="10" id="KW-1185">Reference proteome</keyword>
<evidence type="ECO:0000313" key="9">
    <source>
        <dbReference type="EMBL" id="MCS5712277.1"/>
    </source>
</evidence>
<keyword evidence="2" id="KW-0813">Transport</keyword>
<feature type="transmembrane region" description="Helical" evidence="7">
    <location>
        <begin position="12"/>
        <end position="29"/>
    </location>
</feature>
<feature type="transmembrane region" description="Helical" evidence="7">
    <location>
        <begin position="125"/>
        <end position="144"/>
    </location>
</feature>
<accession>A0A0Q9YTU2</accession>
<dbReference type="Gene3D" id="1.20.1740.10">
    <property type="entry name" value="Amino acid/polyamine transporter I"/>
    <property type="match status" value="1"/>
</dbReference>
<comment type="caution">
    <text evidence="8">The sequence shown here is derived from an EMBL/GenBank/DDBJ whole genome shotgun (WGS) entry which is preliminary data.</text>
</comment>
<sequence>MNPTTARPAKALGLFTLSMISVSAIIALRNLPTLAKNGFSIVSILVLAALLFFIPVALCCAELASGWPKNGGVYAWVKEAFGEKAGALAVWLEWIESVVWLPTVLSFIASAIAYVVDPVLAQNRYYMLAVMLTVLWSGTLLNFLSTQTSGWVSTLGIIAGSLIPGMIIIALGSMWFATGQPVQLEFSTAALLPDFSSLSSLSYFTVIALGFAGIEVAAFYVQDTENPTRTFPRATFISAAIIITIYVLGALAIGIVIPKEDLNLASGMMQAMTEFFKFLHMPWAVPVFAIFSVIGGLALLNTWIIGPSKGLHASALHDDLPKITQYTNRNGSPIVILLMQALIGSCLISMNLFIPTMNQFYWIFQVQAAQLILLMYLMIFLSVIRLRYTQPGVQRIYRIPGGNYGVWIVAGTGALFCVAAFLLGFIAPPEYQFDEKTYTLTLLSGIILFSAPPFLWQWWRKYLAQN</sequence>
<feature type="transmembrane region" description="Helical" evidence="7">
    <location>
        <begin position="85"/>
        <end position="113"/>
    </location>
</feature>
<evidence type="ECO:0000313" key="8">
    <source>
        <dbReference type="EMBL" id="KRG20356.1"/>
    </source>
</evidence>
<dbReference type="GO" id="GO:0005886">
    <property type="term" value="C:plasma membrane"/>
    <property type="evidence" value="ECO:0007669"/>
    <property type="project" value="UniProtKB-SubCell"/>
</dbReference>
<dbReference type="PANTHER" id="PTHR42770">
    <property type="entry name" value="AMINO ACID TRANSPORTER-RELATED"/>
    <property type="match status" value="1"/>
</dbReference>
<keyword evidence="4 7" id="KW-0812">Transmembrane</keyword>
<dbReference type="OrthoDB" id="3185104at2"/>
<name>A0A0Q9YTU2_9GAMM</name>
<protein>
    <submittedName>
        <fullName evidence="9">APC family permease</fullName>
    </submittedName>
    <submittedName>
        <fullName evidence="8">Putative glutamate/gamma-aminobutyrate antiporter</fullName>
    </submittedName>
</protein>
<dbReference type="RefSeq" id="WP_083482956.1">
    <property type="nucleotide sequence ID" value="NZ_LKAJ02000001.1"/>
</dbReference>
<keyword evidence="3" id="KW-1003">Cell membrane</keyword>
<dbReference type="InterPro" id="IPR050367">
    <property type="entry name" value="APC_superfamily"/>
</dbReference>
<feature type="transmembrane region" description="Helical" evidence="7">
    <location>
        <begin position="438"/>
        <end position="459"/>
    </location>
</feature>
<feature type="transmembrane region" description="Helical" evidence="7">
    <location>
        <begin position="404"/>
        <end position="426"/>
    </location>
</feature>
<keyword evidence="6 7" id="KW-0472">Membrane</keyword>
<evidence type="ECO:0000256" key="3">
    <source>
        <dbReference type="ARBA" id="ARBA00022475"/>
    </source>
</evidence>
<evidence type="ECO:0000256" key="7">
    <source>
        <dbReference type="SAM" id="Phobius"/>
    </source>
</evidence>
<feature type="transmembrane region" description="Helical" evidence="7">
    <location>
        <begin position="278"/>
        <end position="300"/>
    </location>
</feature>
<dbReference type="PANTHER" id="PTHR42770:SF15">
    <property type="entry name" value="GLUTAMATE_GAMMA-AMINOBUTYRATE ANTIPORTER-RELATED"/>
    <property type="match status" value="1"/>
</dbReference>
<dbReference type="PIRSF" id="PIRSF006060">
    <property type="entry name" value="AA_transporter"/>
    <property type="match status" value="1"/>
</dbReference>
<feature type="transmembrane region" description="Helical" evidence="7">
    <location>
        <begin position="41"/>
        <end position="64"/>
    </location>
</feature>
<evidence type="ECO:0000256" key="2">
    <source>
        <dbReference type="ARBA" id="ARBA00022448"/>
    </source>
</evidence>